<dbReference type="Proteomes" id="UP000198620">
    <property type="component" value="Unassembled WGS sequence"/>
</dbReference>
<organism evidence="9 10">
    <name type="scientific">Nitrosovibrio tenuis</name>
    <dbReference type="NCBI Taxonomy" id="1233"/>
    <lineage>
        <taxon>Bacteria</taxon>
        <taxon>Pseudomonadati</taxon>
        <taxon>Pseudomonadota</taxon>
        <taxon>Betaproteobacteria</taxon>
        <taxon>Nitrosomonadales</taxon>
        <taxon>Nitrosomonadaceae</taxon>
        <taxon>Nitrosovibrio</taxon>
    </lineage>
</organism>
<dbReference type="PROSITE" id="PS51144">
    <property type="entry name" value="ALPHA_CA_2"/>
    <property type="match status" value="1"/>
</dbReference>
<dbReference type="NCBIfam" id="NF038126">
    <property type="entry name" value="PEP_CTERM_FxDxF"/>
    <property type="match status" value="1"/>
</dbReference>
<evidence type="ECO:0000259" key="8">
    <source>
        <dbReference type="PROSITE" id="PS51144"/>
    </source>
</evidence>
<dbReference type="PANTHER" id="PTHR18952:SF265">
    <property type="entry name" value="CARBONIC ANHYDRASE"/>
    <property type="match status" value="1"/>
</dbReference>
<evidence type="ECO:0000313" key="10">
    <source>
        <dbReference type="Proteomes" id="UP000198620"/>
    </source>
</evidence>
<keyword evidence="4" id="KW-0862">Zinc</keyword>
<dbReference type="EMBL" id="FOBH01000006">
    <property type="protein sequence ID" value="SEL17317.1"/>
    <property type="molecule type" value="Genomic_DNA"/>
</dbReference>
<dbReference type="InterPro" id="IPR041891">
    <property type="entry name" value="Alpha_CA_prokaryot-like"/>
</dbReference>
<dbReference type="OrthoDB" id="5327615at2"/>
<evidence type="ECO:0000256" key="4">
    <source>
        <dbReference type="ARBA" id="ARBA00022833"/>
    </source>
</evidence>
<reference evidence="9 10" key="1">
    <citation type="submission" date="2016-10" db="EMBL/GenBank/DDBJ databases">
        <authorList>
            <person name="de Groot N.N."/>
        </authorList>
    </citation>
    <scope>NUCLEOTIDE SEQUENCE [LARGE SCALE GENOMIC DNA]</scope>
    <source>
        <strain evidence="9 10">Nv1</strain>
    </source>
</reference>
<keyword evidence="7" id="KW-0732">Signal</keyword>
<feature type="chain" id="PRO_5011628427" description="carbonic anhydrase" evidence="7">
    <location>
        <begin position="29"/>
        <end position="286"/>
    </location>
</feature>
<sequence length="286" mass="30647">MKSSLSRLLPLASLVSALFVSGLPAAYADIVDDKLAGMEAQSPIDIRSDNTFFGNLSPLTFNLSSSTTLDVINNGSPGKEKTVRANVAAGAGSITVDGDTYNLAQFHFHTPSEHLENSHATPLELHLVFSDANSHLLVVGRWINYGDTNAALAPIFSNLPQTTADHLAVNSFNLNSLIPDNLESFRYTGSLTTPPFSEGVKWIDLAQPLDMSASQVQAFQKLFPDGDAREVQPLNGRIILTDVPNFVHVTPVPEPETYAMLLAGLGLIGFIARRRLATPGFMGSGA</sequence>
<dbReference type="InterPro" id="IPR001148">
    <property type="entry name" value="CA_dom"/>
</dbReference>
<dbReference type="GO" id="GO:0008270">
    <property type="term" value="F:zinc ion binding"/>
    <property type="evidence" value="ECO:0007669"/>
    <property type="project" value="InterPro"/>
</dbReference>
<evidence type="ECO:0000256" key="7">
    <source>
        <dbReference type="SAM" id="SignalP"/>
    </source>
</evidence>
<proteinExistence type="inferred from homology"/>
<accession>A0A1H7N366</accession>
<keyword evidence="10" id="KW-1185">Reference proteome</keyword>
<evidence type="ECO:0000256" key="3">
    <source>
        <dbReference type="ARBA" id="ARBA00022723"/>
    </source>
</evidence>
<dbReference type="Pfam" id="PF00194">
    <property type="entry name" value="Carb_anhydrase"/>
    <property type="match status" value="1"/>
</dbReference>
<dbReference type="SMART" id="SM01057">
    <property type="entry name" value="Carb_anhydrase"/>
    <property type="match status" value="1"/>
</dbReference>
<protein>
    <recommendedName>
        <fullName evidence="2">carbonic anhydrase</fullName>
        <ecNumber evidence="2">4.2.1.1</ecNumber>
    </recommendedName>
</protein>
<dbReference type="STRING" id="1233.SAMN05216387_10621"/>
<dbReference type="NCBIfam" id="TIGR02595">
    <property type="entry name" value="PEP_CTERM"/>
    <property type="match status" value="1"/>
</dbReference>
<dbReference type="Gene3D" id="3.10.200.10">
    <property type="entry name" value="Alpha carbonic anhydrase"/>
    <property type="match status" value="1"/>
</dbReference>
<dbReference type="InterPro" id="IPR013424">
    <property type="entry name" value="Ice-binding_C"/>
</dbReference>
<evidence type="ECO:0000313" key="9">
    <source>
        <dbReference type="EMBL" id="SEL17317.1"/>
    </source>
</evidence>
<dbReference type="Pfam" id="PF07589">
    <property type="entry name" value="PEP-CTERM"/>
    <property type="match status" value="1"/>
</dbReference>
<evidence type="ECO:0000256" key="1">
    <source>
        <dbReference type="ARBA" id="ARBA00010718"/>
    </source>
</evidence>
<gene>
    <name evidence="9" type="ORF">SAMN05216387_10621</name>
</gene>
<keyword evidence="3" id="KW-0479">Metal-binding</keyword>
<dbReference type="RefSeq" id="WP_090828683.1">
    <property type="nucleotide sequence ID" value="NZ_FOBH01000006.1"/>
</dbReference>
<comment type="catalytic activity">
    <reaction evidence="6">
        <text>hydrogencarbonate + H(+) = CO2 + H2O</text>
        <dbReference type="Rhea" id="RHEA:10748"/>
        <dbReference type="ChEBI" id="CHEBI:15377"/>
        <dbReference type="ChEBI" id="CHEBI:15378"/>
        <dbReference type="ChEBI" id="CHEBI:16526"/>
        <dbReference type="ChEBI" id="CHEBI:17544"/>
        <dbReference type="EC" id="4.2.1.1"/>
    </reaction>
</comment>
<dbReference type="SUPFAM" id="SSF51069">
    <property type="entry name" value="Carbonic anhydrase"/>
    <property type="match status" value="1"/>
</dbReference>
<dbReference type="GO" id="GO:0004089">
    <property type="term" value="F:carbonate dehydratase activity"/>
    <property type="evidence" value="ECO:0007669"/>
    <property type="project" value="UniProtKB-EC"/>
</dbReference>
<dbReference type="InterPro" id="IPR036398">
    <property type="entry name" value="CA_dom_sf"/>
</dbReference>
<dbReference type="CDD" id="cd03124">
    <property type="entry name" value="alpha_CA_prokaryotic_like"/>
    <property type="match status" value="1"/>
</dbReference>
<dbReference type="PANTHER" id="PTHR18952">
    <property type="entry name" value="CARBONIC ANHYDRASE"/>
    <property type="match status" value="1"/>
</dbReference>
<dbReference type="InterPro" id="IPR023561">
    <property type="entry name" value="Carbonic_anhydrase_a-class"/>
</dbReference>
<feature type="signal peptide" evidence="7">
    <location>
        <begin position="1"/>
        <end position="28"/>
    </location>
</feature>
<evidence type="ECO:0000256" key="2">
    <source>
        <dbReference type="ARBA" id="ARBA00012925"/>
    </source>
</evidence>
<evidence type="ECO:0000256" key="5">
    <source>
        <dbReference type="ARBA" id="ARBA00023239"/>
    </source>
</evidence>
<dbReference type="AlphaFoldDB" id="A0A1H7N366"/>
<feature type="domain" description="Alpha-carbonic anhydrase" evidence="8">
    <location>
        <begin position="17"/>
        <end position="243"/>
    </location>
</feature>
<comment type="similarity">
    <text evidence="1">Belongs to the alpha-carbonic anhydrase family.</text>
</comment>
<evidence type="ECO:0000256" key="6">
    <source>
        <dbReference type="ARBA" id="ARBA00048348"/>
    </source>
</evidence>
<keyword evidence="5" id="KW-0456">Lyase</keyword>
<dbReference type="EC" id="4.2.1.1" evidence="2"/>
<name>A0A1H7N366_9PROT</name>